<organism evidence="2">
    <name type="scientific">mine drainage metagenome</name>
    <dbReference type="NCBI Taxonomy" id="410659"/>
    <lineage>
        <taxon>unclassified sequences</taxon>
        <taxon>metagenomes</taxon>
        <taxon>ecological metagenomes</taxon>
    </lineage>
</organism>
<feature type="non-terminal residue" evidence="2">
    <location>
        <position position="1"/>
    </location>
</feature>
<accession>T0ZP35</accession>
<dbReference type="EMBL" id="AUZY01008332">
    <property type="protein sequence ID" value="EQD46262.1"/>
    <property type="molecule type" value="Genomic_DNA"/>
</dbReference>
<keyword evidence="1" id="KW-0233">DNA recombination</keyword>
<dbReference type="GO" id="GO:0003677">
    <property type="term" value="F:DNA binding"/>
    <property type="evidence" value="ECO:0007669"/>
    <property type="project" value="InterPro"/>
</dbReference>
<name>T0ZP35_9ZZZZ</name>
<evidence type="ECO:0000256" key="1">
    <source>
        <dbReference type="ARBA" id="ARBA00023172"/>
    </source>
</evidence>
<dbReference type="GO" id="GO:0015074">
    <property type="term" value="P:DNA integration"/>
    <property type="evidence" value="ECO:0007669"/>
    <property type="project" value="InterPro"/>
</dbReference>
<proteinExistence type="predicted"/>
<dbReference type="SUPFAM" id="SSF56349">
    <property type="entry name" value="DNA breaking-rejoining enzymes"/>
    <property type="match status" value="1"/>
</dbReference>
<gene>
    <name evidence="2" type="ORF">B1B_12693</name>
</gene>
<protein>
    <submittedName>
        <fullName evidence="2">Phage integrase</fullName>
    </submittedName>
</protein>
<reference evidence="2" key="2">
    <citation type="journal article" date="2014" name="ISME J.">
        <title>Microbial stratification in low pH oxic and suboxic macroscopic growths along an acid mine drainage.</title>
        <authorList>
            <person name="Mendez-Garcia C."/>
            <person name="Mesa V."/>
            <person name="Sprenger R.R."/>
            <person name="Richter M."/>
            <person name="Diez M.S."/>
            <person name="Solano J."/>
            <person name="Bargiela R."/>
            <person name="Golyshina O.V."/>
            <person name="Manteca A."/>
            <person name="Ramos J.L."/>
            <person name="Gallego J.R."/>
            <person name="Llorente I."/>
            <person name="Martins Dos Santos V.A."/>
            <person name="Jensen O.N."/>
            <person name="Pelaez A.I."/>
            <person name="Sanchez J."/>
            <person name="Ferrer M."/>
        </authorList>
    </citation>
    <scope>NUCLEOTIDE SEQUENCE</scope>
</reference>
<reference evidence="2" key="1">
    <citation type="submission" date="2013-08" db="EMBL/GenBank/DDBJ databases">
        <authorList>
            <person name="Mendez C."/>
            <person name="Richter M."/>
            <person name="Ferrer M."/>
            <person name="Sanchez J."/>
        </authorList>
    </citation>
    <scope>NUCLEOTIDE SEQUENCE</scope>
</reference>
<dbReference type="InterPro" id="IPR013762">
    <property type="entry name" value="Integrase-like_cat_sf"/>
</dbReference>
<sequence>LWPRRGLRQLRWHDLRAIQGGLLVQAGLGMSVARDRLGHSSTAVTSDVYSGVVDALQREAADKVGQLLGR</sequence>
<dbReference type="InterPro" id="IPR011010">
    <property type="entry name" value="DNA_brk_join_enz"/>
</dbReference>
<dbReference type="GO" id="GO:0006310">
    <property type="term" value="P:DNA recombination"/>
    <property type="evidence" value="ECO:0007669"/>
    <property type="project" value="UniProtKB-KW"/>
</dbReference>
<dbReference type="Gene3D" id="1.10.443.10">
    <property type="entry name" value="Intergrase catalytic core"/>
    <property type="match status" value="1"/>
</dbReference>
<evidence type="ECO:0000313" key="2">
    <source>
        <dbReference type="EMBL" id="EQD46262.1"/>
    </source>
</evidence>
<dbReference type="AlphaFoldDB" id="T0ZP35"/>
<comment type="caution">
    <text evidence="2">The sequence shown here is derived from an EMBL/GenBank/DDBJ whole genome shotgun (WGS) entry which is preliminary data.</text>
</comment>